<dbReference type="Gene3D" id="3.40.50.1000">
    <property type="entry name" value="HAD superfamily/HAD-like"/>
    <property type="match status" value="2"/>
</dbReference>
<dbReference type="SUPFAM" id="SSF56784">
    <property type="entry name" value="HAD-like"/>
    <property type="match status" value="1"/>
</dbReference>
<dbReference type="InterPro" id="IPR036412">
    <property type="entry name" value="HAD-like_sf"/>
</dbReference>
<dbReference type="Proteomes" id="UP000577362">
    <property type="component" value="Unassembled WGS sequence"/>
</dbReference>
<dbReference type="Pfam" id="PF13242">
    <property type="entry name" value="Hydrolase_like"/>
    <property type="match status" value="1"/>
</dbReference>
<dbReference type="GO" id="GO:0016791">
    <property type="term" value="F:phosphatase activity"/>
    <property type="evidence" value="ECO:0007669"/>
    <property type="project" value="TreeGrafter"/>
</dbReference>
<name>A0A840C3J0_9HYPH</name>
<evidence type="ECO:0000313" key="2">
    <source>
        <dbReference type="Proteomes" id="UP000577362"/>
    </source>
</evidence>
<dbReference type="GO" id="GO:0005737">
    <property type="term" value="C:cytoplasm"/>
    <property type="evidence" value="ECO:0007669"/>
    <property type="project" value="TreeGrafter"/>
</dbReference>
<dbReference type="Pfam" id="PF13344">
    <property type="entry name" value="Hydrolase_6"/>
    <property type="match status" value="1"/>
</dbReference>
<dbReference type="PANTHER" id="PTHR19288">
    <property type="entry name" value="4-NITROPHENYLPHOSPHATASE-RELATED"/>
    <property type="match status" value="1"/>
</dbReference>
<dbReference type="InterPro" id="IPR006357">
    <property type="entry name" value="HAD-SF_hydro_IIA"/>
</dbReference>
<evidence type="ECO:0000313" key="1">
    <source>
        <dbReference type="EMBL" id="MBB4018582.1"/>
    </source>
</evidence>
<dbReference type="RefSeq" id="WP_183317479.1">
    <property type="nucleotide sequence ID" value="NZ_JACIEN010000004.1"/>
</dbReference>
<keyword evidence="1" id="KW-0378">Hydrolase</keyword>
<dbReference type="AlphaFoldDB" id="A0A840C3J0"/>
<reference evidence="1 2" key="1">
    <citation type="submission" date="2020-08" db="EMBL/GenBank/DDBJ databases">
        <title>Genomic Encyclopedia of Type Strains, Phase IV (KMG-IV): sequencing the most valuable type-strain genomes for metagenomic binning, comparative biology and taxonomic classification.</title>
        <authorList>
            <person name="Goeker M."/>
        </authorList>
    </citation>
    <scope>NUCLEOTIDE SEQUENCE [LARGE SCALE GENOMIC DNA]</scope>
    <source>
        <strain evidence="1 2">DSM 103737</strain>
    </source>
</reference>
<dbReference type="PANTHER" id="PTHR19288:SF46">
    <property type="entry name" value="HALOACID DEHALOGENASE-LIKE HYDROLASE DOMAIN-CONTAINING PROTEIN 2"/>
    <property type="match status" value="1"/>
</dbReference>
<protein>
    <submittedName>
        <fullName evidence="1">HAD superfamily hydrolase (TIGR01450 family)</fullName>
    </submittedName>
</protein>
<gene>
    <name evidence="1" type="ORF">GGR16_003629</name>
</gene>
<proteinExistence type="predicted"/>
<dbReference type="InterPro" id="IPR023214">
    <property type="entry name" value="HAD_sf"/>
</dbReference>
<accession>A0A840C3J0</accession>
<organism evidence="1 2">
    <name type="scientific">Chelatococcus caeni</name>
    <dbReference type="NCBI Taxonomy" id="1348468"/>
    <lineage>
        <taxon>Bacteria</taxon>
        <taxon>Pseudomonadati</taxon>
        <taxon>Pseudomonadota</taxon>
        <taxon>Alphaproteobacteria</taxon>
        <taxon>Hyphomicrobiales</taxon>
        <taxon>Chelatococcaceae</taxon>
        <taxon>Chelatococcus</taxon>
    </lineage>
</organism>
<keyword evidence="2" id="KW-1185">Reference proteome</keyword>
<sequence length="241" mass="25434">MSRPRGYLLDLDGTLISGRRLLPGVAALVAETGGRFAIVSNDAEHTPHELARLLGRLGLVVAAERIVLAGTTAIDLVAQRHPGARVMLLAGPALERYARRRGLRLSTGACDIIIVGRDRRFSYRRLAAAAHAVSLGAKLVLACPDTHHRGPLGEPVPEVGALAASILSCAGAGECEVVGKPEPLLFRLGCERLGLPPQEVVMIGDNPATDGKGAMRAGMRFLHVRPGDFVEGLGAMERKVA</sequence>
<dbReference type="EMBL" id="JACIEN010000004">
    <property type="protein sequence ID" value="MBB4018582.1"/>
    <property type="molecule type" value="Genomic_DNA"/>
</dbReference>
<comment type="caution">
    <text evidence="1">The sequence shown here is derived from an EMBL/GenBank/DDBJ whole genome shotgun (WGS) entry which is preliminary data.</text>
</comment>